<evidence type="ECO:0000259" key="2">
    <source>
        <dbReference type="PROSITE" id="PS51459"/>
    </source>
</evidence>
<dbReference type="PANTHER" id="PTHR13504">
    <property type="entry name" value="FIDO DOMAIN-CONTAINING PROTEIN DDB_G0283145"/>
    <property type="match status" value="1"/>
</dbReference>
<dbReference type="SUPFAM" id="SSF140931">
    <property type="entry name" value="Fic-like"/>
    <property type="match status" value="1"/>
</dbReference>
<protein>
    <submittedName>
        <fullName evidence="3">Fic family protein</fullName>
    </submittedName>
</protein>
<dbReference type="RefSeq" id="WP_144015744.1">
    <property type="nucleotide sequence ID" value="NZ_VJXW01000003.1"/>
</dbReference>
<evidence type="ECO:0000313" key="4">
    <source>
        <dbReference type="Proteomes" id="UP000319424"/>
    </source>
</evidence>
<dbReference type="Gene3D" id="1.10.3290.10">
    <property type="entry name" value="Fido-like domain"/>
    <property type="match status" value="1"/>
</dbReference>
<evidence type="ECO:0000256" key="1">
    <source>
        <dbReference type="PIRSR" id="PIRSR640198-3"/>
    </source>
</evidence>
<feature type="domain" description="Fido" evidence="2">
    <location>
        <begin position="79"/>
        <end position="210"/>
    </location>
</feature>
<gene>
    <name evidence="3" type="ORF">FL857_03485</name>
</gene>
<dbReference type="EMBL" id="VJXW01000003">
    <property type="protein sequence ID" value="TRW28067.1"/>
    <property type="molecule type" value="Genomic_DNA"/>
</dbReference>
<name>A0A552VC78_9FIRM</name>
<evidence type="ECO:0000313" key="3">
    <source>
        <dbReference type="EMBL" id="TRW28067.1"/>
    </source>
</evidence>
<reference evidence="3 4" key="1">
    <citation type="submission" date="2019-07" db="EMBL/GenBank/DDBJ databases">
        <title>Criibacterium bergeronii gen. nov., sp. nov. isolated from human clinical samples.</title>
        <authorList>
            <person name="Maheux A.F."/>
            <person name="Boudreau D.K."/>
            <person name="Berube E."/>
            <person name="Brodeur S."/>
            <person name="Bernard K.A."/>
            <person name="Abed J.Y."/>
            <person name="Ducrey E."/>
            <person name="Guay E.F."/>
            <person name="Raymond F."/>
            <person name="Corbeil J."/>
            <person name="Domingo M.-C."/>
            <person name="Roy P.H."/>
            <person name="Boissinot M."/>
            <person name="Tocheva E.I."/>
            <person name="Omar R.F."/>
        </authorList>
    </citation>
    <scope>NUCLEOTIDE SEQUENCE [LARGE SCALE GENOMIC DNA]</scope>
    <source>
        <strain evidence="3 4">CCRI-24246</strain>
    </source>
</reference>
<dbReference type="AlphaFoldDB" id="A0A552VC78"/>
<proteinExistence type="predicted"/>
<accession>A0A552VC78</accession>
<dbReference type="InterPro" id="IPR003812">
    <property type="entry name" value="Fido"/>
</dbReference>
<dbReference type="Proteomes" id="UP000319424">
    <property type="component" value="Unassembled WGS sequence"/>
</dbReference>
<dbReference type="PANTHER" id="PTHR13504:SF38">
    <property type="entry name" value="FIDO DOMAIN-CONTAINING PROTEIN"/>
    <property type="match status" value="1"/>
</dbReference>
<dbReference type="InterPro" id="IPR036597">
    <property type="entry name" value="Fido-like_dom_sf"/>
</dbReference>
<dbReference type="Pfam" id="PF02661">
    <property type="entry name" value="Fic"/>
    <property type="match status" value="1"/>
</dbReference>
<dbReference type="OrthoDB" id="9807853at2"/>
<organism evidence="3 4">
    <name type="scientific">Criibacterium bergeronii</name>
    <dbReference type="NCBI Taxonomy" id="1871336"/>
    <lineage>
        <taxon>Bacteria</taxon>
        <taxon>Bacillati</taxon>
        <taxon>Bacillota</taxon>
        <taxon>Clostridia</taxon>
        <taxon>Peptostreptococcales</taxon>
        <taxon>Filifactoraceae</taxon>
        <taxon>Criibacterium</taxon>
    </lineage>
</organism>
<dbReference type="PROSITE" id="PS51459">
    <property type="entry name" value="FIDO"/>
    <property type="match status" value="1"/>
</dbReference>
<feature type="site" description="Important for autoinhibition of adenylyltransferase activity" evidence="1">
    <location>
        <position position="32"/>
    </location>
</feature>
<comment type="caution">
    <text evidence="3">The sequence shown here is derived from an EMBL/GenBank/DDBJ whole genome shotgun (WGS) entry which is preliminary data.</text>
</comment>
<dbReference type="InterPro" id="IPR040198">
    <property type="entry name" value="Fido_containing"/>
</dbReference>
<sequence>MIKDKYNMTLKENLFLVHKMIVDYIWKSANLEGINVTFPQTQTIIEKGILQNANVHTISVVLNLKHAWQLLLSTINDPLTLEYICKIHSEVAKDEALTWGELRTGRVGISGTNYEPPIPNEQTAKKLIEDTLKIENSTQRAITLMFKLMKSQLFWDGNKRTAMMIANKIMIENGCGVINVPIEQIDSFNTVLTDYYTNDTLDNALHFIYDNCIDGIDFEDRNIENKAEILDRQDNPYIPNEPRAYNERVR</sequence>